<dbReference type="AlphaFoldDB" id="A0AAV3Z7G2"/>
<dbReference type="InterPro" id="IPR021841">
    <property type="entry name" value="VAC14_Fig4p-bd"/>
</dbReference>
<evidence type="ECO:0000313" key="5">
    <source>
        <dbReference type="EMBL" id="GFN91815.1"/>
    </source>
</evidence>
<dbReference type="GO" id="GO:0010008">
    <property type="term" value="C:endosome membrane"/>
    <property type="evidence" value="ECO:0007669"/>
    <property type="project" value="TreeGrafter"/>
</dbReference>
<protein>
    <submittedName>
        <fullName evidence="5">Vac14-like protein</fullName>
    </submittedName>
</protein>
<evidence type="ECO:0000313" key="6">
    <source>
        <dbReference type="Proteomes" id="UP000735302"/>
    </source>
</evidence>
<accession>A0AAV3Z7G2</accession>
<evidence type="ECO:0000256" key="2">
    <source>
        <dbReference type="ARBA" id="ARBA00022737"/>
    </source>
</evidence>
<dbReference type="GO" id="GO:0006661">
    <property type="term" value="P:phosphatidylinositol biosynthetic process"/>
    <property type="evidence" value="ECO:0007669"/>
    <property type="project" value="InterPro"/>
</dbReference>
<keyword evidence="3" id="KW-0472">Membrane</keyword>
<evidence type="ECO:0000259" key="4">
    <source>
        <dbReference type="Pfam" id="PF11916"/>
    </source>
</evidence>
<dbReference type="InterPro" id="IPR026825">
    <property type="entry name" value="Vac14"/>
</dbReference>
<dbReference type="Pfam" id="PF11916">
    <property type="entry name" value="Vac14_Fig4_bd"/>
    <property type="match status" value="1"/>
</dbReference>
<keyword evidence="2" id="KW-0677">Repeat</keyword>
<dbReference type="PANTHER" id="PTHR16023:SF0">
    <property type="entry name" value="PROTEIN VAC14 HOMOLOG"/>
    <property type="match status" value="1"/>
</dbReference>
<dbReference type="GO" id="GO:0070772">
    <property type="term" value="C:PAS complex"/>
    <property type="evidence" value="ECO:0007669"/>
    <property type="project" value="InterPro"/>
</dbReference>
<reference evidence="5 6" key="1">
    <citation type="journal article" date="2021" name="Elife">
        <title>Chloroplast acquisition without the gene transfer in kleptoplastic sea slugs, Plakobranchus ocellatus.</title>
        <authorList>
            <person name="Maeda T."/>
            <person name="Takahashi S."/>
            <person name="Yoshida T."/>
            <person name="Shimamura S."/>
            <person name="Takaki Y."/>
            <person name="Nagai Y."/>
            <person name="Toyoda A."/>
            <person name="Suzuki Y."/>
            <person name="Arimoto A."/>
            <person name="Ishii H."/>
            <person name="Satoh N."/>
            <person name="Nishiyama T."/>
            <person name="Hasebe M."/>
            <person name="Maruyama T."/>
            <person name="Minagawa J."/>
            <person name="Obokata J."/>
            <person name="Shigenobu S."/>
        </authorList>
    </citation>
    <scope>NUCLEOTIDE SEQUENCE [LARGE SCALE GENOMIC DNA]</scope>
</reference>
<comment type="caution">
    <text evidence="5">The sequence shown here is derived from an EMBL/GenBank/DDBJ whole genome shotgun (WGS) entry which is preliminary data.</text>
</comment>
<feature type="domain" description="Vacuolar protein 14 C-terminal Fig4-binding" evidence="4">
    <location>
        <begin position="32"/>
        <end position="103"/>
    </location>
</feature>
<keyword evidence="6" id="KW-1185">Reference proteome</keyword>
<dbReference type="PANTHER" id="PTHR16023">
    <property type="entry name" value="TAX1 BINDING PROTEIN-RELATED"/>
    <property type="match status" value="1"/>
</dbReference>
<dbReference type="EMBL" id="BLXT01002163">
    <property type="protein sequence ID" value="GFN91815.1"/>
    <property type="molecule type" value="Genomic_DNA"/>
</dbReference>
<dbReference type="Proteomes" id="UP000735302">
    <property type="component" value="Unassembled WGS sequence"/>
</dbReference>
<gene>
    <name evidence="5" type="ORF">PoB_001832100</name>
</gene>
<proteinExistence type="predicted"/>
<evidence type="ECO:0000256" key="1">
    <source>
        <dbReference type="ARBA" id="ARBA00004308"/>
    </source>
</evidence>
<sequence>MGKKAQAAVVVELKIPRHRAVKYSLLKKLLDIHDSGELEVTVDFLKEIDKLVQLIESPIFAYLRLQLLEANDNPELIKSLYGLLMILPQSETLKLLRYRLECIPHINLSVVSDNGP</sequence>
<organism evidence="5 6">
    <name type="scientific">Plakobranchus ocellatus</name>
    <dbReference type="NCBI Taxonomy" id="259542"/>
    <lineage>
        <taxon>Eukaryota</taxon>
        <taxon>Metazoa</taxon>
        <taxon>Spiralia</taxon>
        <taxon>Lophotrochozoa</taxon>
        <taxon>Mollusca</taxon>
        <taxon>Gastropoda</taxon>
        <taxon>Heterobranchia</taxon>
        <taxon>Euthyneura</taxon>
        <taxon>Panpulmonata</taxon>
        <taxon>Sacoglossa</taxon>
        <taxon>Placobranchoidea</taxon>
        <taxon>Plakobranchidae</taxon>
        <taxon>Plakobranchus</taxon>
    </lineage>
</organism>
<name>A0AAV3Z7G2_9GAST</name>
<evidence type="ECO:0000256" key="3">
    <source>
        <dbReference type="ARBA" id="ARBA00023136"/>
    </source>
</evidence>
<comment type="subcellular location">
    <subcellularLocation>
        <location evidence="1">Endomembrane system</location>
    </subcellularLocation>
</comment>